<evidence type="ECO:0000256" key="1">
    <source>
        <dbReference type="SAM" id="MobiDB-lite"/>
    </source>
</evidence>
<feature type="compositionally biased region" description="Basic and acidic residues" evidence="1">
    <location>
        <begin position="832"/>
        <end position="853"/>
    </location>
</feature>
<accession>A0A2V1DX59</accession>
<organism evidence="2 3">
    <name type="scientific">Periconia macrospinosa</name>
    <dbReference type="NCBI Taxonomy" id="97972"/>
    <lineage>
        <taxon>Eukaryota</taxon>
        <taxon>Fungi</taxon>
        <taxon>Dikarya</taxon>
        <taxon>Ascomycota</taxon>
        <taxon>Pezizomycotina</taxon>
        <taxon>Dothideomycetes</taxon>
        <taxon>Pleosporomycetidae</taxon>
        <taxon>Pleosporales</taxon>
        <taxon>Massarineae</taxon>
        <taxon>Periconiaceae</taxon>
        <taxon>Periconia</taxon>
    </lineage>
</organism>
<protein>
    <recommendedName>
        <fullName evidence="4">C3H1-type domain-containing protein</fullName>
    </recommendedName>
</protein>
<dbReference type="STRING" id="97972.A0A2V1DX59"/>
<dbReference type="AlphaFoldDB" id="A0A2V1DX59"/>
<feature type="compositionally biased region" description="Basic and acidic residues" evidence="1">
    <location>
        <begin position="732"/>
        <end position="776"/>
    </location>
</feature>
<reference evidence="2 3" key="1">
    <citation type="journal article" date="2018" name="Sci. Rep.">
        <title>Comparative genomics provides insights into the lifestyle and reveals functional heterogeneity of dark septate endophytic fungi.</title>
        <authorList>
            <person name="Knapp D.G."/>
            <person name="Nemeth J.B."/>
            <person name="Barry K."/>
            <person name="Hainaut M."/>
            <person name="Henrissat B."/>
            <person name="Johnson J."/>
            <person name="Kuo A."/>
            <person name="Lim J.H.P."/>
            <person name="Lipzen A."/>
            <person name="Nolan M."/>
            <person name="Ohm R.A."/>
            <person name="Tamas L."/>
            <person name="Grigoriev I.V."/>
            <person name="Spatafora J.W."/>
            <person name="Nagy L.G."/>
            <person name="Kovacs G.M."/>
        </authorList>
    </citation>
    <scope>NUCLEOTIDE SEQUENCE [LARGE SCALE GENOMIC DNA]</scope>
    <source>
        <strain evidence="2 3">DSE2036</strain>
    </source>
</reference>
<evidence type="ECO:0000313" key="2">
    <source>
        <dbReference type="EMBL" id="PVI01894.1"/>
    </source>
</evidence>
<dbReference type="Proteomes" id="UP000244855">
    <property type="component" value="Unassembled WGS sequence"/>
</dbReference>
<feature type="compositionally biased region" description="Basic residues" evidence="1">
    <location>
        <begin position="318"/>
        <end position="327"/>
    </location>
</feature>
<gene>
    <name evidence="2" type="ORF">DM02DRAFT_627223</name>
</gene>
<feature type="compositionally biased region" description="Basic residues" evidence="1">
    <location>
        <begin position="896"/>
        <end position="906"/>
    </location>
</feature>
<feature type="compositionally biased region" description="Pro residues" evidence="1">
    <location>
        <begin position="629"/>
        <end position="641"/>
    </location>
</feature>
<keyword evidence="3" id="KW-1185">Reference proteome</keyword>
<feature type="region of interest" description="Disordered" evidence="1">
    <location>
        <begin position="297"/>
        <end position="331"/>
    </location>
</feature>
<feature type="region of interest" description="Disordered" evidence="1">
    <location>
        <begin position="611"/>
        <end position="671"/>
    </location>
</feature>
<feature type="compositionally biased region" description="Basic and acidic residues" evidence="1">
    <location>
        <begin position="886"/>
        <end position="895"/>
    </location>
</feature>
<dbReference type="EMBL" id="KZ805350">
    <property type="protein sequence ID" value="PVI01894.1"/>
    <property type="molecule type" value="Genomic_DNA"/>
</dbReference>
<evidence type="ECO:0000313" key="3">
    <source>
        <dbReference type="Proteomes" id="UP000244855"/>
    </source>
</evidence>
<dbReference type="Gene3D" id="4.10.1000.40">
    <property type="match status" value="1"/>
</dbReference>
<dbReference type="OrthoDB" id="3801107at2759"/>
<proteinExistence type="predicted"/>
<feature type="region of interest" description="Disordered" evidence="1">
    <location>
        <begin position="720"/>
        <end position="906"/>
    </location>
</feature>
<name>A0A2V1DX59_9PLEO</name>
<sequence length="906" mass="104174">MSSSTHRPGWWEATQISDRLEWSYLSLERCTVTIPALMNESNTPKPTKFIGPQEYLGWLANYIHAGYRYQNTRGDGRCGIWAITHSLRPIYQLRGMNPPLFERLYMISQSQQVKDLLKDAEKRDNWDHETLKAHHEVREVKPDWLEHYQISATLRILGEEDNLELGFGVLTRMDHDSYTVSVDAAFRRKNGSGAERPWDGIVWIHNVNNIHWSGIAPTSDDESFNQRLNSEAAAKLRFVAPESMTQDRNQTPQNSMHSPRNIIPQETWSFEQLGKSDDIHIQEQVGQDEKWSFVHELPHSPASPKHKRSDSADDTKKRFPPHQHQHRPSYDEMDVDELVDSITPDEKQMLRDKGFPDDLEVRKIGDSVFISMKMSDWLYANNRMPLYYDIEGAVPVGHKYLNEIDHEIGPWFPREKDFRVKEAIKKSARPIMNAPMWVEDLPWDEIDGISIEEFILYFPNHATKWPGIALYIRCQNWDRLFYRIARIINLGRGTHNSPDPDMASIQVLPLMIKMQHAIRFFNPDYNIGDRPNVDDEFIQENMKTKPVDFPTCPRMASVAEADDHVAQWTNEFHNRPFSRKMKETRFQIQQQKADERLKHFPFRKFDVNDNEWKPDAKPYPNRGWDVPMPLAPSLPPTPAKPSAPKASSKFDDLLDDELEPSPTFSPPPPVLGACNYDRRCTRADCKFAHHGPATTDDIPIETGVEMCRFGLSCLLSKCNRPHPSPGGAPKAKNVDKQGRERRVRSEERNPRHGKEGGNRDRGKNTPKPDKPTERKSQSLPPTNHNRPIGDNGEQKGPRKDKKGSSFPPVDIRQGNRGKGDGKSHDSGYSSQKDNKGQDRGNHKDHQGKQKRDQGGQAVGGTHTRKGVNKNETHPKKDGGHKHGNKNKNENAEEHRGRRNRQNHPRQ</sequence>
<evidence type="ECO:0008006" key="4">
    <source>
        <dbReference type="Google" id="ProtNLM"/>
    </source>
</evidence>
<feature type="compositionally biased region" description="Basic and acidic residues" evidence="1">
    <location>
        <begin position="868"/>
        <end position="877"/>
    </location>
</feature>